<evidence type="ECO:0000313" key="3">
    <source>
        <dbReference type="Proteomes" id="UP000054937"/>
    </source>
</evidence>
<name>A0A0V0R0K2_PSEPJ</name>
<feature type="region of interest" description="Disordered" evidence="1">
    <location>
        <begin position="42"/>
        <end position="80"/>
    </location>
</feature>
<keyword evidence="3" id="KW-1185">Reference proteome</keyword>
<feature type="compositionally biased region" description="Basic and acidic residues" evidence="1">
    <location>
        <begin position="42"/>
        <end position="51"/>
    </location>
</feature>
<evidence type="ECO:0000256" key="1">
    <source>
        <dbReference type="SAM" id="MobiDB-lite"/>
    </source>
</evidence>
<feature type="compositionally biased region" description="Polar residues" evidence="1">
    <location>
        <begin position="70"/>
        <end position="80"/>
    </location>
</feature>
<feature type="compositionally biased region" description="Basic residues" evidence="1">
    <location>
        <begin position="52"/>
        <end position="62"/>
    </location>
</feature>
<gene>
    <name evidence="2" type="ORF">PPERSA_06224</name>
</gene>
<organism evidence="2 3">
    <name type="scientific">Pseudocohnilembus persalinus</name>
    <name type="common">Ciliate</name>
    <dbReference type="NCBI Taxonomy" id="266149"/>
    <lineage>
        <taxon>Eukaryota</taxon>
        <taxon>Sar</taxon>
        <taxon>Alveolata</taxon>
        <taxon>Ciliophora</taxon>
        <taxon>Intramacronucleata</taxon>
        <taxon>Oligohymenophorea</taxon>
        <taxon>Scuticociliatia</taxon>
        <taxon>Philasterida</taxon>
        <taxon>Pseudocohnilembidae</taxon>
        <taxon>Pseudocohnilembus</taxon>
    </lineage>
</organism>
<reference evidence="2 3" key="1">
    <citation type="journal article" date="2015" name="Sci. Rep.">
        <title>Genome of the facultative scuticociliatosis pathogen Pseudocohnilembus persalinus provides insight into its virulence through horizontal gene transfer.</title>
        <authorList>
            <person name="Xiong J."/>
            <person name="Wang G."/>
            <person name="Cheng J."/>
            <person name="Tian M."/>
            <person name="Pan X."/>
            <person name="Warren A."/>
            <person name="Jiang C."/>
            <person name="Yuan D."/>
            <person name="Miao W."/>
        </authorList>
    </citation>
    <scope>NUCLEOTIDE SEQUENCE [LARGE SCALE GENOMIC DNA]</scope>
    <source>
        <strain evidence="2">36N120E</strain>
    </source>
</reference>
<evidence type="ECO:0008006" key="4">
    <source>
        <dbReference type="Google" id="ProtNLM"/>
    </source>
</evidence>
<dbReference type="Proteomes" id="UP000054937">
    <property type="component" value="Unassembled WGS sequence"/>
</dbReference>
<dbReference type="OrthoDB" id="18703at2759"/>
<evidence type="ECO:0000313" key="2">
    <source>
        <dbReference type="EMBL" id="KRX08046.1"/>
    </source>
</evidence>
<dbReference type="EMBL" id="LDAU01000076">
    <property type="protein sequence ID" value="KRX08046.1"/>
    <property type="molecule type" value="Genomic_DNA"/>
</dbReference>
<sequence>MGKILDEEEIESDQEMQEEVLNMNKKPQKKQKIKREKLIQKAKEIETENKSNKKRIRPKKNKKNDPQNKFLQEQQLTTKNPTLFKQFMGKLQKEASAISNKRQQKLINNQRLKKKEKQKLNVQNKLKFRQLVDNIKSDIPKHKKKDNMDQTMQFNGFDDEFDRIQKQSQKELEQLKYQKAQGISNKNKNQTQNSEVKRMQQVLKFQPFRQNPLDALKTHIQNSLN</sequence>
<comment type="caution">
    <text evidence="2">The sequence shown here is derived from an EMBL/GenBank/DDBJ whole genome shotgun (WGS) entry which is preliminary data.</text>
</comment>
<proteinExistence type="predicted"/>
<dbReference type="AlphaFoldDB" id="A0A0V0R0K2"/>
<accession>A0A0V0R0K2</accession>
<dbReference type="InParanoid" id="A0A0V0R0K2"/>
<dbReference type="OMA" id="MHLENTY"/>
<protein>
    <recommendedName>
        <fullName evidence="4">Ribosome biogenesis protein SLX9</fullName>
    </recommendedName>
</protein>